<dbReference type="PANTHER" id="PTHR11236">
    <property type="entry name" value="AMINOBENZOATE/ANTHRANILATE SYNTHASE"/>
    <property type="match status" value="1"/>
</dbReference>
<dbReference type="GO" id="GO:0000162">
    <property type="term" value="P:L-tryptophan biosynthetic process"/>
    <property type="evidence" value="ECO:0007669"/>
    <property type="project" value="TreeGrafter"/>
</dbReference>
<accession>A0A7C5MY45</accession>
<evidence type="ECO:0000256" key="1">
    <source>
        <dbReference type="ARBA" id="ARBA00013139"/>
    </source>
</evidence>
<dbReference type="Gene3D" id="3.60.120.10">
    <property type="entry name" value="Anthranilate synthase"/>
    <property type="match status" value="1"/>
</dbReference>
<feature type="domain" description="Chorismate-utilising enzyme C-terminal" evidence="3">
    <location>
        <begin position="183"/>
        <end position="436"/>
    </location>
</feature>
<dbReference type="PRINTS" id="PR00095">
    <property type="entry name" value="ANTSNTHASEI"/>
</dbReference>
<feature type="domain" description="Anthranilate synthase component I N-terminal" evidence="4">
    <location>
        <begin position="14"/>
        <end position="145"/>
    </location>
</feature>
<evidence type="ECO:0000313" key="5">
    <source>
        <dbReference type="EMBL" id="HHH13419.1"/>
    </source>
</evidence>
<reference evidence="5" key="1">
    <citation type="journal article" date="2020" name="mSystems">
        <title>Genome- and Community-Level Interaction Insights into Carbon Utilization and Element Cycling Functions of Hydrothermarchaeota in Hydrothermal Sediment.</title>
        <authorList>
            <person name="Zhou Z."/>
            <person name="Liu Y."/>
            <person name="Xu W."/>
            <person name="Pan J."/>
            <person name="Luo Z.H."/>
            <person name="Li M."/>
        </authorList>
    </citation>
    <scope>NUCLEOTIDE SEQUENCE [LARGE SCALE GENOMIC DNA]</scope>
    <source>
        <strain evidence="5">HyVt-535</strain>
    </source>
</reference>
<dbReference type="Pfam" id="PF00425">
    <property type="entry name" value="Chorismate_bind"/>
    <property type="match status" value="1"/>
</dbReference>
<dbReference type="NCBIfam" id="TIGR00553">
    <property type="entry name" value="pabB"/>
    <property type="match status" value="1"/>
</dbReference>
<dbReference type="InterPro" id="IPR006805">
    <property type="entry name" value="Anth_synth_I_N"/>
</dbReference>
<dbReference type="SUPFAM" id="SSF56322">
    <property type="entry name" value="ADC synthase"/>
    <property type="match status" value="1"/>
</dbReference>
<dbReference type="InterPro" id="IPR005801">
    <property type="entry name" value="ADC_synthase"/>
</dbReference>
<name>A0A7C5MY45_9GAMM</name>
<dbReference type="GO" id="GO:0009396">
    <property type="term" value="P:folic acid-containing compound biosynthetic process"/>
    <property type="evidence" value="ECO:0007669"/>
    <property type="project" value="InterPro"/>
</dbReference>
<evidence type="ECO:0000259" key="4">
    <source>
        <dbReference type="Pfam" id="PF04715"/>
    </source>
</evidence>
<dbReference type="Pfam" id="PF04715">
    <property type="entry name" value="Anth_synt_I_N"/>
    <property type="match status" value="1"/>
</dbReference>
<organism evidence="5">
    <name type="scientific">Thiolapillus brandeum</name>
    <dbReference type="NCBI Taxonomy" id="1076588"/>
    <lineage>
        <taxon>Bacteria</taxon>
        <taxon>Pseudomonadati</taxon>
        <taxon>Pseudomonadota</taxon>
        <taxon>Gammaproteobacteria</taxon>
        <taxon>Chromatiales</taxon>
        <taxon>Sedimenticolaceae</taxon>
        <taxon>Thiolapillus</taxon>
    </lineage>
</organism>
<dbReference type="Proteomes" id="UP000886100">
    <property type="component" value="Unassembled WGS sequence"/>
</dbReference>
<dbReference type="EMBL" id="DROM01000260">
    <property type="protein sequence ID" value="HHH13419.1"/>
    <property type="molecule type" value="Genomic_DNA"/>
</dbReference>
<proteinExistence type="predicted"/>
<protein>
    <recommendedName>
        <fullName evidence="1">aminodeoxychorismate synthase</fullName>
        <ecNumber evidence="1">2.6.1.85</ecNumber>
    </recommendedName>
</protein>
<dbReference type="EC" id="2.6.1.85" evidence="1"/>
<gene>
    <name evidence="5" type="primary">pabB</name>
    <name evidence="5" type="ORF">ENJ98_04220</name>
</gene>
<dbReference type="PANTHER" id="PTHR11236:SF50">
    <property type="entry name" value="AMINODEOXYCHORISMATE SYNTHASE COMPONENT 1"/>
    <property type="match status" value="1"/>
</dbReference>
<dbReference type="GO" id="GO:0046820">
    <property type="term" value="F:4-amino-4-deoxychorismate synthase activity"/>
    <property type="evidence" value="ECO:0007669"/>
    <property type="project" value="UniProtKB-EC"/>
</dbReference>
<sequence length="449" mass="49749">MHIEELPWPHHVGHLYACLRHLPWASWLDSGDGEEGDAADRWHLLVADPRLRILSEAGRTRVVDRRGKAETREAPVLEVIRQELAKGPHPPGELPFAGGALGYFSYDFGRRLMGLPPAGPRLPEVAVGIHDWAVVLDRRSRRCWMAGQAVPPGLAGKLAACARKREPPGGGWQGGPARRLVAREAYAEAFRRIRHYLREGDCYQINYAQPFEAPFSGDPLALYLAMREANPAPYGAFLDLPFATLLSASPEQFLRLREGVVTTRPIKGTRPRGVTPQEDQRLRQELAESAKDRAENLMIVDLLRNDLGRVCAPGTIEVPELFAVETFPTVHHLVSTVRGRLVPGEDALGLLAACFPGGSITGAPKRRAMEIIQELEGRPREVYCGSIGWIGYDGNMETSIAIRTLQIRDGRARYWAGGGIVIDSELEREYEETLHKAAAFFRLFDGGGR</sequence>
<keyword evidence="2 5" id="KW-0808">Transferase</keyword>
<dbReference type="InterPro" id="IPR019999">
    <property type="entry name" value="Anth_synth_I-like"/>
</dbReference>
<comment type="caution">
    <text evidence="5">The sequence shown here is derived from an EMBL/GenBank/DDBJ whole genome shotgun (WGS) entry which is preliminary data.</text>
</comment>
<evidence type="ECO:0000259" key="3">
    <source>
        <dbReference type="Pfam" id="PF00425"/>
    </source>
</evidence>
<evidence type="ECO:0000256" key="2">
    <source>
        <dbReference type="ARBA" id="ARBA00022679"/>
    </source>
</evidence>
<keyword evidence="5" id="KW-0032">Aminotransferase</keyword>
<dbReference type="InterPro" id="IPR015890">
    <property type="entry name" value="Chorismate_C"/>
</dbReference>
<dbReference type="InterPro" id="IPR005802">
    <property type="entry name" value="ADC_synth_comp_1"/>
</dbReference>
<dbReference type="AlphaFoldDB" id="A0A7C5MY45"/>